<proteinExistence type="predicted"/>
<gene>
    <name evidence="2" type="ORF">TTHERM_000151729</name>
</gene>
<dbReference type="GeneID" id="24437570"/>
<dbReference type="InParanoid" id="W7X9I2"/>
<protein>
    <submittedName>
        <fullName evidence="2">Uncharacterized protein</fullName>
    </submittedName>
</protein>
<name>W7X9I2_TETTS</name>
<keyword evidence="3" id="KW-1185">Reference proteome</keyword>
<dbReference type="OrthoDB" id="297518at2759"/>
<dbReference type="EMBL" id="GG662603">
    <property type="protein sequence ID" value="EWS73053.1"/>
    <property type="molecule type" value="Genomic_DNA"/>
</dbReference>
<evidence type="ECO:0000313" key="3">
    <source>
        <dbReference type="Proteomes" id="UP000009168"/>
    </source>
</evidence>
<dbReference type="Proteomes" id="UP000009168">
    <property type="component" value="Unassembled WGS sequence"/>
</dbReference>
<accession>W7X9I2</accession>
<keyword evidence="1" id="KW-0175">Coiled coil</keyword>
<evidence type="ECO:0000256" key="1">
    <source>
        <dbReference type="SAM" id="Coils"/>
    </source>
</evidence>
<evidence type="ECO:0000313" key="2">
    <source>
        <dbReference type="EMBL" id="EWS73053.1"/>
    </source>
</evidence>
<reference evidence="3" key="1">
    <citation type="journal article" date="2006" name="PLoS Biol.">
        <title>Macronuclear genome sequence of the ciliate Tetrahymena thermophila, a model eukaryote.</title>
        <authorList>
            <person name="Eisen J.A."/>
            <person name="Coyne R.S."/>
            <person name="Wu M."/>
            <person name="Wu D."/>
            <person name="Thiagarajan M."/>
            <person name="Wortman J.R."/>
            <person name="Badger J.H."/>
            <person name="Ren Q."/>
            <person name="Amedeo P."/>
            <person name="Jones K.M."/>
            <person name="Tallon L.J."/>
            <person name="Delcher A.L."/>
            <person name="Salzberg S.L."/>
            <person name="Silva J.C."/>
            <person name="Haas B.J."/>
            <person name="Majoros W.H."/>
            <person name="Farzad M."/>
            <person name="Carlton J.M."/>
            <person name="Smith R.K. Jr."/>
            <person name="Garg J."/>
            <person name="Pearlman R.E."/>
            <person name="Karrer K.M."/>
            <person name="Sun L."/>
            <person name="Manning G."/>
            <person name="Elde N.C."/>
            <person name="Turkewitz A.P."/>
            <person name="Asai D.J."/>
            <person name="Wilkes D.E."/>
            <person name="Wang Y."/>
            <person name="Cai H."/>
            <person name="Collins K."/>
            <person name="Stewart B.A."/>
            <person name="Lee S.R."/>
            <person name="Wilamowska K."/>
            <person name="Weinberg Z."/>
            <person name="Ruzzo W.L."/>
            <person name="Wloga D."/>
            <person name="Gaertig J."/>
            <person name="Frankel J."/>
            <person name="Tsao C.-C."/>
            <person name="Gorovsky M.A."/>
            <person name="Keeling P.J."/>
            <person name="Waller R.F."/>
            <person name="Patron N.J."/>
            <person name="Cherry J.M."/>
            <person name="Stover N.A."/>
            <person name="Krieger C.J."/>
            <person name="del Toro C."/>
            <person name="Ryder H.F."/>
            <person name="Williamson S.C."/>
            <person name="Barbeau R.A."/>
            <person name="Hamilton E.P."/>
            <person name="Orias E."/>
        </authorList>
    </citation>
    <scope>NUCLEOTIDE SEQUENCE [LARGE SCALE GENOMIC DNA]</scope>
    <source>
        <strain evidence="3">SB210</strain>
    </source>
</reference>
<dbReference type="AlphaFoldDB" id="W7X9I2"/>
<sequence>MDDLDNSTTSYSESIVNNKLLNQVNQQQKDIAQLQQNYSSLQNNHNQLLNHLQKIQNTQINLQSNVAQHKQEINFTKFQQSKINQQLKEINSLVEDINTKAQEQKYIKSIPNLKKFYNTFYSTLSHCYCQSVVIKSKNVILDSQNLLIQIGISLIALLPVVGYTISSSTQFIYQSLEDSELIKKSILFTKLANSQTEFDTIAEFISRKITLFQEKDLISENFKIDQNLFKTWIQGFDLILENLGVSKFKLPQIANIEYFAHLQVNYIATYYITNQLHIQEQYEDANTLKEKSELLVDIIKNYQNYKFDNQIKNPENSCQCDFCYIF</sequence>
<feature type="coiled-coil region" evidence="1">
    <location>
        <begin position="17"/>
        <end position="72"/>
    </location>
</feature>
<dbReference type="KEGG" id="tet:TTHERM_000151729"/>
<organism evidence="2 3">
    <name type="scientific">Tetrahymena thermophila (strain SB210)</name>
    <dbReference type="NCBI Taxonomy" id="312017"/>
    <lineage>
        <taxon>Eukaryota</taxon>
        <taxon>Sar</taxon>
        <taxon>Alveolata</taxon>
        <taxon>Ciliophora</taxon>
        <taxon>Intramacronucleata</taxon>
        <taxon>Oligohymenophorea</taxon>
        <taxon>Hymenostomatida</taxon>
        <taxon>Tetrahymenina</taxon>
        <taxon>Tetrahymenidae</taxon>
        <taxon>Tetrahymena</taxon>
    </lineage>
</organism>
<dbReference type="RefSeq" id="XP_012654450.1">
    <property type="nucleotide sequence ID" value="XM_012798996.1"/>
</dbReference>